<gene>
    <name evidence="2" type="ORF">M2280_001016</name>
</gene>
<dbReference type="Proteomes" id="UP001160334">
    <property type="component" value="Unassembled WGS sequence"/>
</dbReference>
<evidence type="ECO:0000313" key="3">
    <source>
        <dbReference type="Proteomes" id="UP001160334"/>
    </source>
</evidence>
<protein>
    <submittedName>
        <fullName evidence="2">Uncharacterized protein</fullName>
    </submittedName>
</protein>
<organism evidence="2 3">
    <name type="scientific">Prescottella agglutinans</name>
    <dbReference type="NCBI Taxonomy" id="1644129"/>
    <lineage>
        <taxon>Bacteria</taxon>
        <taxon>Bacillati</taxon>
        <taxon>Actinomycetota</taxon>
        <taxon>Actinomycetes</taxon>
        <taxon>Mycobacteriales</taxon>
        <taxon>Nocardiaceae</taxon>
        <taxon>Prescottella</taxon>
    </lineage>
</organism>
<proteinExistence type="predicted"/>
<evidence type="ECO:0000256" key="1">
    <source>
        <dbReference type="SAM" id="Phobius"/>
    </source>
</evidence>
<reference evidence="2 3" key="1">
    <citation type="submission" date="2023-04" db="EMBL/GenBank/DDBJ databases">
        <title>Forest soil microbial communities from Buena Vista Peninsula, Colon Province, Panama.</title>
        <authorList>
            <person name="Bouskill N."/>
        </authorList>
    </citation>
    <scope>NUCLEOTIDE SEQUENCE [LARGE SCALE GENOMIC DNA]</scope>
    <source>
        <strain evidence="2 3">CFH S0262</strain>
    </source>
</reference>
<dbReference type="RefSeq" id="WP_280759177.1">
    <property type="nucleotide sequence ID" value="NZ_JARXVC010000002.1"/>
</dbReference>
<feature type="transmembrane region" description="Helical" evidence="1">
    <location>
        <begin position="9"/>
        <end position="32"/>
    </location>
</feature>
<name>A0ABT6M671_9NOCA</name>
<sequence length="65" mass="6981">MPAHRATTIALHIALGAVVISTIIPASLVLFADATVPSWIAPTQLLTASALLTILARRERRTRHD</sequence>
<accession>A0ABT6M671</accession>
<keyword evidence="1" id="KW-0472">Membrane</keyword>
<keyword evidence="1" id="KW-0812">Transmembrane</keyword>
<keyword evidence="1" id="KW-1133">Transmembrane helix</keyword>
<feature type="transmembrane region" description="Helical" evidence="1">
    <location>
        <begin position="38"/>
        <end position="56"/>
    </location>
</feature>
<evidence type="ECO:0000313" key="2">
    <source>
        <dbReference type="EMBL" id="MDH6279807.1"/>
    </source>
</evidence>
<keyword evidence="3" id="KW-1185">Reference proteome</keyword>
<comment type="caution">
    <text evidence="2">The sequence shown here is derived from an EMBL/GenBank/DDBJ whole genome shotgun (WGS) entry which is preliminary data.</text>
</comment>
<dbReference type="EMBL" id="JARXVC010000002">
    <property type="protein sequence ID" value="MDH6279807.1"/>
    <property type="molecule type" value="Genomic_DNA"/>
</dbReference>